<protein>
    <submittedName>
        <fullName evidence="1">Uncharacterized protein</fullName>
    </submittedName>
</protein>
<dbReference type="Pfam" id="PF20126">
    <property type="entry name" value="TumE"/>
    <property type="match status" value="1"/>
</dbReference>
<dbReference type="RefSeq" id="WP_207681900.1">
    <property type="nucleotide sequence ID" value="NZ_CP061800.1"/>
</dbReference>
<name>A0A975BJB1_9BACT</name>
<dbReference type="InterPro" id="IPR045397">
    <property type="entry name" value="TumE-like"/>
</dbReference>
<gene>
    <name evidence="1" type="ORF">dnm_021610</name>
</gene>
<dbReference type="Proteomes" id="UP000663722">
    <property type="component" value="Chromosome"/>
</dbReference>
<evidence type="ECO:0000313" key="1">
    <source>
        <dbReference type="EMBL" id="QTA86140.1"/>
    </source>
</evidence>
<accession>A0A975BJB1</accession>
<sequence length="129" mass="15019">MQSPDIHFESVEKNISENPLVIFHELRRNHTSPSTAYIKGEILFADGTVLAVFQHVHISETGTLITDYRYHCMDAEKEMIFRYDNAPHHCEIDTYPHHKHISDKIYACDMPDLKDVMDEITAFVIENMI</sequence>
<dbReference type="KEGG" id="dmm:dnm_021610"/>
<dbReference type="AlphaFoldDB" id="A0A975BJB1"/>
<proteinExistence type="predicted"/>
<reference evidence="1" key="1">
    <citation type="journal article" date="2021" name="Microb. Physiol.">
        <title>Proteogenomic Insights into the Physiology of Marine, Sulfate-Reducing, Filamentous Desulfonema limicola and Desulfonema magnum.</title>
        <authorList>
            <person name="Schnaars V."/>
            <person name="Wohlbrand L."/>
            <person name="Scheve S."/>
            <person name="Hinrichs C."/>
            <person name="Reinhardt R."/>
            <person name="Rabus R."/>
        </authorList>
    </citation>
    <scope>NUCLEOTIDE SEQUENCE</scope>
    <source>
        <strain evidence="1">4be13</strain>
    </source>
</reference>
<keyword evidence="2" id="KW-1185">Reference proteome</keyword>
<organism evidence="1 2">
    <name type="scientific">Desulfonema magnum</name>
    <dbReference type="NCBI Taxonomy" id="45655"/>
    <lineage>
        <taxon>Bacteria</taxon>
        <taxon>Pseudomonadati</taxon>
        <taxon>Thermodesulfobacteriota</taxon>
        <taxon>Desulfobacteria</taxon>
        <taxon>Desulfobacterales</taxon>
        <taxon>Desulfococcaceae</taxon>
        <taxon>Desulfonema</taxon>
    </lineage>
</organism>
<dbReference type="EMBL" id="CP061800">
    <property type="protein sequence ID" value="QTA86140.1"/>
    <property type="molecule type" value="Genomic_DNA"/>
</dbReference>
<evidence type="ECO:0000313" key="2">
    <source>
        <dbReference type="Proteomes" id="UP000663722"/>
    </source>
</evidence>